<dbReference type="Proteomes" id="UP000095287">
    <property type="component" value="Unplaced"/>
</dbReference>
<keyword evidence="1" id="KW-0732">Signal</keyword>
<proteinExistence type="predicted"/>
<organism evidence="2 3">
    <name type="scientific">Steinernema glaseri</name>
    <dbReference type="NCBI Taxonomy" id="37863"/>
    <lineage>
        <taxon>Eukaryota</taxon>
        <taxon>Metazoa</taxon>
        <taxon>Ecdysozoa</taxon>
        <taxon>Nematoda</taxon>
        <taxon>Chromadorea</taxon>
        <taxon>Rhabditida</taxon>
        <taxon>Tylenchina</taxon>
        <taxon>Panagrolaimomorpha</taxon>
        <taxon>Strongyloidoidea</taxon>
        <taxon>Steinernematidae</taxon>
        <taxon>Steinernema</taxon>
    </lineage>
</organism>
<dbReference type="WBParaSite" id="L893_g24428.t1">
    <property type="protein sequence ID" value="L893_g24428.t1"/>
    <property type="gene ID" value="L893_g24428"/>
</dbReference>
<keyword evidence="2" id="KW-1185">Reference proteome</keyword>
<feature type="chain" id="PRO_5009313193" evidence="1">
    <location>
        <begin position="22"/>
        <end position="116"/>
    </location>
</feature>
<sequence>MQFLAWIMTILLWLIFAVINCEIPPSGRPEVASREATPAARFLVLLVIDRRRRSAPIDFRRFAFRHEFVCAITGPFVARLFVSFLCRLFAESERLGGRVHRGLFFAETSSVVQLIL</sequence>
<feature type="signal peptide" evidence="1">
    <location>
        <begin position="1"/>
        <end position="21"/>
    </location>
</feature>
<protein>
    <submittedName>
        <fullName evidence="3">Secreted protein</fullName>
    </submittedName>
</protein>
<evidence type="ECO:0000313" key="3">
    <source>
        <dbReference type="WBParaSite" id="L893_g24428.t1"/>
    </source>
</evidence>
<reference evidence="3" key="1">
    <citation type="submission" date="2016-11" db="UniProtKB">
        <authorList>
            <consortium name="WormBaseParasite"/>
        </authorList>
    </citation>
    <scope>IDENTIFICATION</scope>
</reference>
<evidence type="ECO:0000256" key="1">
    <source>
        <dbReference type="SAM" id="SignalP"/>
    </source>
</evidence>
<accession>A0A1I7ZAK3</accession>
<dbReference type="AlphaFoldDB" id="A0A1I7ZAK3"/>
<name>A0A1I7ZAK3_9BILA</name>
<evidence type="ECO:0000313" key="2">
    <source>
        <dbReference type="Proteomes" id="UP000095287"/>
    </source>
</evidence>